<dbReference type="InterPro" id="IPR051965">
    <property type="entry name" value="ChromReg_NeuronalGeneExpr"/>
</dbReference>
<dbReference type="PROSITE" id="PS50118">
    <property type="entry name" value="HMG_BOX_2"/>
    <property type="match status" value="1"/>
</dbReference>
<feature type="region of interest" description="Disordered" evidence="4">
    <location>
        <begin position="104"/>
        <end position="170"/>
    </location>
</feature>
<accession>A0A1W0WCB1</accession>
<dbReference type="InterPro" id="IPR036910">
    <property type="entry name" value="HMG_box_dom_sf"/>
</dbReference>
<evidence type="ECO:0000256" key="4">
    <source>
        <dbReference type="SAM" id="MobiDB-lite"/>
    </source>
</evidence>
<dbReference type="OrthoDB" id="1919336at2759"/>
<dbReference type="Pfam" id="PF00505">
    <property type="entry name" value="HMG_box"/>
    <property type="match status" value="1"/>
</dbReference>
<dbReference type="GO" id="GO:0005634">
    <property type="term" value="C:nucleus"/>
    <property type="evidence" value="ECO:0007669"/>
    <property type="project" value="UniProtKB-UniRule"/>
</dbReference>
<keyword evidence="1 3" id="KW-0238">DNA-binding</keyword>
<evidence type="ECO:0000256" key="2">
    <source>
        <dbReference type="ARBA" id="ARBA00023242"/>
    </source>
</evidence>
<name>A0A1W0WCB1_HYPEX</name>
<reference evidence="7" key="1">
    <citation type="submission" date="2017-01" db="EMBL/GenBank/DDBJ databases">
        <title>Comparative genomics of anhydrobiosis in the tardigrade Hypsibius dujardini.</title>
        <authorList>
            <person name="Yoshida Y."/>
            <person name="Koutsovoulos G."/>
            <person name="Laetsch D."/>
            <person name="Stevens L."/>
            <person name="Kumar S."/>
            <person name="Horikawa D."/>
            <person name="Ishino K."/>
            <person name="Komine S."/>
            <person name="Tomita M."/>
            <person name="Blaxter M."/>
            <person name="Arakawa K."/>
        </authorList>
    </citation>
    <scope>NUCLEOTIDE SEQUENCE [LARGE SCALE GENOMIC DNA]</scope>
    <source>
        <strain evidence="7">Z151</strain>
    </source>
</reference>
<evidence type="ECO:0000313" key="6">
    <source>
        <dbReference type="EMBL" id="OQV12802.1"/>
    </source>
</evidence>
<gene>
    <name evidence="6" type="ORF">BV898_12931</name>
</gene>
<keyword evidence="7" id="KW-1185">Reference proteome</keyword>
<comment type="caution">
    <text evidence="6">The sequence shown here is derived from an EMBL/GenBank/DDBJ whole genome shotgun (WGS) entry which is preliminary data.</text>
</comment>
<proteinExistence type="predicted"/>
<dbReference type="PANTHER" id="PTHR46040">
    <property type="entry name" value="HIGH MOBILITY GROUP PROTEIN 2"/>
    <property type="match status" value="1"/>
</dbReference>
<feature type="DNA-binding region" description="HMG box" evidence="3">
    <location>
        <begin position="37"/>
        <end position="106"/>
    </location>
</feature>
<dbReference type="GO" id="GO:0003677">
    <property type="term" value="F:DNA binding"/>
    <property type="evidence" value="ECO:0007669"/>
    <property type="project" value="UniProtKB-UniRule"/>
</dbReference>
<evidence type="ECO:0000256" key="1">
    <source>
        <dbReference type="ARBA" id="ARBA00023125"/>
    </source>
</evidence>
<evidence type="ECO:0000256" key="3">
    <source>
        <dbReference type="PROSITE-ProRule" id="PRU00267"/>
    </source>
</evidence>
<feature type="domain" description="HMG box" evidence="5">
    <location>
        <begin position="37"/>
        <end position="106"/>
    </location>
</feature>
<dbReference type="Gene3D" id="1.10.30.10">
    <property type="entry name" value="High mobility group box domain"/>
    <property type="match status" value="1"/>
</dbReference>
<dbReference type="GO" id="GO:0010468">
    <property type="term" value="P:regulation of gene expression"/>
    <property type="evidence" value="ECO:0007669"/>
    <property type="project" value="TreeGrafter"/>
</dbReference>
<keyword evidence="2 3" id="KW-0539">Nucleus</keyword>
<dbReference type="EMBL" id="MTYJ01000136">
    <property type="protein sequence ID" value="OQV12802.1"/>
    <property type="molecule type" value="Genomic_DNA"/>
</dbReference>
<dbReference type="Proteomes" id="UP000192578">
    <property type="component" value="Unassembled WGS sequence"/>
</dbReference>
<dbReference type="SUPFAM" id="SSF47095">
    <property type="entry name" value="HMG-box"/>
    <property type="match status" value="1"/>
</dbReference>
<evidence type="ECO:0000313" key="7">
    <source>
        <dbReference type="Proteomes" id="UP000192578"/>
    </source>
</evidence>
<protein>
    <recommendedName>
        <fullName evidence="5">HMG box domain-containing protein</fullName>
    </recommendedName>
</protein>
<dbReference type="InterPro" id="IPR009071">
    <property type="entry name" value="HMG_box_dom"/>
</dbReference>
<dbReference type="AlphaFoldDB" id="A0A1W0WCB1"/>
<feature type="region of interest" description="Disordered" evidence="4">
    <location>
        <begin position="1"/>
        <end position="36"/>
    </location>
</feature>
<dbReference type="PANTHER" id="PTHR46040:SF3">
    <property type="entry name" value="HIGH MOBILITY GROUP PROTEIN 2"/>
    <property type="match status" value="1"/>
</dbReference>
<sequence length="356" mass="40218">MMDDASHSSEIPLQKSPEQKQKVAVQRKRAVKDPHAPTRPLSAYLCFLVEKQEEFRKADPEKQVVAEITRRVGAAWRALSEDERKKYEADAELRKVRYLKEMAEYEQTESHRQFVAQKKSKDNGDNESPEPAKKRQRKREGTPTSETAWSEEAGSSGKGHGGKQPAPAGTKPRIVAVSAVVRPSATPAATPARSSMLPPSEELNIYNQNGKAVAAKMDMNALTELRVPIMTKEFMEWSAQREKDLRQARHMAHELEIDVAGIRTHNEQEARVKDEIASSTQRWAVVEQARKDVFKLLTTEFADTRLPSGLMISPHNVEEYMAELEKTTSKSTSRLDLLAKIRSVAVKLQPYMEHLH</sequence>
<dbReference type="SMART" id="SM00398">
    <property type="entry name" value="HMG"/>
    <property type="match status" value="1"/>
</dbReference>
<evidence type="ECO:0000259" key="5">
    <source>
        <dbReference type="PROSITE" id="PS50118"/>
    </source>
</evidence>
<organism evidence="6 7">
    <name type="scientific">Hypsibius exemplaris</name>
    <name type="common">Freshwater tardigrade</name>
    <dbReference type="NCBI Taxonomy" id="2072580"/>
    <lineage>
        <taxon>Eukaryota</taxon>
        <taxon>Metazoa</taxon>
        <taxon>Ecdysozoa</taxon>
        <taxon>Tardigrada</taxon>
        <taxon>Eutardigrada</taxon>
        <taxon>Parachela</taxon>
        <taxon>Hypsibioidea</taxon>
        <taxon>Hypsibiidae</taxon>
        <taxon>Hypsibius</taxon>
    </lineage>
</organism>